<dbReference type="RefSeq" id="WP_259836718.1">
    <property type="nucleotide sequence ID" value="NZ_JAOAMU010000001.1"/>
</dbReference>
<organism evidence="1 2">
    <name type="scientific">Chryseobacterium herbae</name>
    <dbReference type="NCBI Taxonomy" id="2976476"/>
    <lineage>
        <taxon>Bacteria</taxon>
        <taxon>Pseudomonadati</taxon>
        <taxon>Bacteroidota</taxon>
        <taxon>Flavobacteriia</taxon>
        <taxon>Flavobacteriales</taxon>
        <taxon>Weeksellaceae</taxon>
        <taxon>Chryseobacterium group</taxon>
        <taxon>Chryseobacterium</taxon>
    </lineage>
</organism>
<evidence type="ECO:0000313" key="1">
    <source>
        <dbReference type="EMBL" id="MCT2560903.1"/>
    </source>
</evidence>
<name>A0ABT2IQ03_9FLAO</name>
<evidence type="ECO:0008006" key="3">
    <source>
        <dbReference type="Google" id="ProtNLM"/>
    </source>
</evidence>
<evidence type="ECO:0000313" key="2">
    <source>
        <dbReference type="Proteomes" id="UP001525566"/>
    </source>
</evidence>
<reference evidence="1 2" key="1">
    <citation type="submission" date="2022-09" db="EMBL/GenBank/DDBJ databases">
        <title>Chryseobacterium oleae sp.nov., isolated from the inter-root soil of Pyrola calliantha H. Andr. in Tibet.</title>
        <authorList>
            <person name="Li Z."/>
        </authorList>
    </citation>
    <scope>NUCLEOTIDE SEQUENCE [LARGE SCALE GENOMIC DNA]</scope>
    <source>
        <strain evidence="2">pc1-10</strain>
    </source>
</reference>
<comment type="caution">
    <text evidence="1">The sequence shown here is derived from an EMBL/GenBank/DDBJ whole genome shotgun (WGS) entry which is preliminary data.</text>
</comment>
<gene>
    <name evidence="1" type="ORF">N0B48_03245</name>
</gene>
<dbReference type="Proteomes" id="UP001525566">
    <property type="component" value="Unassembled WGS sequence"/>
</dbReference>
<accession>A0ABT2IQ03</accession>
<sequence>MKTIVLVLLAVTLQSCNGQEKNKTEESKIVITPHKSETSKESETSINFLDTKYQSGGFSLPDNPNPYPTYSYSDKKTGIFTVDYIGKKNDIQYFWNFNNKNGYFANYENIEDRARDSKTIQNFIYQKDYYIIASYLPSKYISYLGENGEFDLKPNAKTTFYLNQNNKWKWIGEIETSKIPEDILSFDTNLLQKDIFENVKIISNVFDGSHSVSVETEATTTGMASISYEFIINKNDVTLSLNSYKENNLCEGKYIGIEKNNQLEIYYLGDQLSCVSIEPKFTIKKDKDQFYIKGIGGEGTYNKWVPMK</sequence>
<keyword evidence="2" id="KW-1185">Reference proteome</keyword>
<proteinExistence type="predicted"/>
<protein>
    <recommendedName>
        <fullName evidence="3">Lipoprotein</fullName>
    </recommendedName>
</protein>
<dbReference type="PROSITE" id="PS51257">
    <property type="entry name" value="PROKAR_LIPOPROTEIN"/>
    <property type="match status" value="1"/>
</dbReference>
<dbReference type="EMBL" id="JAOAMU010000001">
    <property type="protein sequence ID" value="MCT2560903.1"/>
    <property type="molecule type" value="Genomic_DNA"/>
</dbReference>